<protein>
    <submittedName>
        <fullName evidence="2">Thioredoxin family protein</fullName>
    </submittedName>
</protein>
<dbReference type="InterPro" id="IPR000866">
    <property type="entry name" value="AhpC/TSA"/>
</dbReference>
<name>A0A918S1G5_9GAMM</name>
<dbReference type="GO" id="GO:0016209">
    <property type="term" value="F:antioxidant activity"/>
    <property type="evidence" value="ECO:0007669"/>
    <property type="project" value="InterPro"/>
</dbReference>
<organism evidence="2 3">
    <name type="scientific">Arenicella chitinivorans</name>
    <dbReference type="NCBI Taxonomy" id="1329800"/>
    <lineage>
        <taxon>Bacteria</taxon>
        <taxon>Pseudomonadati</taxon>
        <taxon>Pseudomonadota</taxon>
        <taxon>Gammaproteobacteria</taxon>
        <taxon>Arenicellales</taxon>
        <taxon>Arenicellaceae</taxon>
        <taxon>Arenicella</taxon>
    </lineage>
</organism>
<gene>
    <name evidence="2" type="ORF">GCM10008090_31260</name>
</gene>
<accession>A0A918S1G5</accession>
<dbReference type="PANTHER" id="PTHR43640:SF1">
    <property type="entry name" value="THIOREDOXIN-DEPENDENT PEROXIREDOXIN"/>
    <property type="match status" value="1"/>
</dbReference>
<dbReference type="RefSeq" id="WP_189402648.1">
    <property type="nucleotide sequence ID" value="NZ_BMXA01000007.1"/>
</dbReference>
<comment type="caution">
    <text evidence="2">The sequence shown here is derived from an EMBL/GenBank/DDBJ whole genome shotgun (WGS) entry which is preliminary data.</text>
</comment>
<dbReference type="EMBL" id="BMXA01000007">
    <property type="protein sequence ID" value="GHA19212.1"/>
    <property type="molecule type" value="Genomic_DNA"/>
</dbReference>
<dbReference type="PROSITE" id="PS51352">
    <property type="entry name" value="THIOREDOXIN_2"/>
    <property type="match status" value="1"/>
</dbReference>
<dbReference type="GO" id="GO:0016491">
    <property type="term" value="F:oxidoreductase activity"/>
    <property type="evidence" value="ECO:0007669"/>
    <property type="project" value="InterPro"/>
</dbReference>
<sequence>MAAVASTMRDLGTPASEFSLPDVTNRNQIVNLSDFDGQPLLVMFICNHCPYVLHLIGPLVQLANRAQKDGFGVVAINANDIETYPQDGPDLMQSFAAQHGFDFPYLFDATQAVAKAYRAACTPDFFVYSRQHRLQYRGQMDASRPSNSHPIDGHDLTAALDAVLAEKPTTEQQIPSIGCNIKWRSGNEPDYF</sequence>
<dbReference type="Proteomes" id="UP000614811">
    <property type="component" value="Unassembled WGS sequence"/>
</dbReference>
<dbReference type="PANTHER" id="PTHR43640">
    <property type="entry name" value="OS07G0260300 PROTEIN"/>
    <property type="match status" value="1"/>
</dbReference>
<keyword evidence="3" id="KW-1185">Reference proteome</keyword>
<dbReference type="InterPro" id="IPR036249">
    <property type="entry name" value="Thioredoxin-like_sf"/>
</dbReference>
<evidence type="ECO:0000313" key="2">
    <source>
        <dbReference type="EMBL" id="GHA19212.1"/>
    </source>
</evidence>
<evidence type="ECO:0000259" key="1">
    <source>
        <dbReference type="PROSITE" id="PS51352"/>
    </source>
</evidence>
<reference evidence="2" key="1">
    <citation type="journal article" date="2014" name="Int. J. Syst. Evol. Microbiol.">
        <title>Complete genome sequence of Corynebacterium casei LMG S-19264T (=DSM 44701T), isolated from a smear-ripened cheese.</title>
        <authorList>
            <consortium name="US DOE Joint Genome Institute (JGI-PGF)"/>
            <person name="Walter F."/>
            <person name="Albersmeier A."/>
            <person name="Kalinowski J."/>
            <person name="Ruckert C."/>
        </authorList>
    </citation>
    <scope>NUCLEOTIDE SEQUENCE</scope>
    <source>
        <strain evidence="2">KCTC 12711</strain>
    </source>
</reference>
<dbReference type="SUPFAM" id="SSF52833">
    <property type="entry name" value="Thioredoxin-like"/>
    <property type="match status" value="1"/>
</dbReference>
<dbReference type="Gene3D" id="3.40.30.10">
    <property type="entry name" value="Glutaredoxin"/>
    <property type="match status" value="1"/>
</dbReference>
<dbReference type="Pfam" id="PF00578">
    <property type="entry name" value="AhpC-TSA"/>
    <property type="match status" value="1"/>
</dbReference>
<dbReference type="CDD" id="cd02969">
    <property type="entry name" value="PRX_like1"/>
    <property type="match status" value="1"/>
</dbReference>
<evidence type="ECO:0000313" key="3">
    <source>
        <dbReference type="Proteomes" id="UP000614811"/>
    </source>
</evidence>
<dbReference type="InterPro" id="IPR047262">
    <property type="entry name" value="PRX-like1"/>
</dbReference>
<reference evidence="2" key="2">
    <citation type="submission" date="2020-09" db="EMBL/GenBank/DDBJ databases">
        <authorList>
            <person name="Sun Q."/>
            <person name="Kim S."/>
        </authorList>
    </citation>
    <scope>NUCLEOTIDE SEQUENCE</scope>
    <source>
        <strain evidence="2">KCTC 12711</strain>
    </source>
</reference>
<dbReference type="AlphaFoldDB" id="A0A918S1G5"/>
<dbReference type="InterPro" id="IPR013766">
    <property type="entry name" value="Thioredoxin_domain"/>
</dbReference>
<feature type="domain" description="Thioredoxin" evidence="1">
    <location>
        <begin position="9"/>
        <end position="165"/>
    </location>
</feature>
<proteinExistence type="predicted"/>